<protein>
    <submittedName>
        <fullName evidence="3">Uncharacterized protein</fullName>
    </submittedName>
</protein>
<feature type="signal peptide" evidence="2">
    <location>
        <begin position="1"/>
        <end position="22"/>
    </location>
</feature>
<feature type="compositionally biased region" description="Acidic residues" evidence="1">
    <location>
        <begin position="189"/>
        <end position="204"/>
    </location>
</feature>
<feature type="compositionally biased region" description="Basic and acidic residues" evidence="1">
    <location>
        <begin position="471"/>
        <end position="487"/>
    </location>
</feature>
<dbReference type="EMBL" id="CAACVS010000017">
    <property type="protein sequence ID" value="VEU34054.1"/>
    <property type="molecule type" value="Genomic_DNA"/>
</dbReference>
<accession>A0A448YW93</accession>
<feature type="region of interest" description="Disordered" evidence="1">
    <location>
        <begin position="61"/>
        <end position="135"/>
    </location>
</feature>
<dbReference type="AlphaFoldDB" id="A0A448YW93"/>
<feature type="compositionally biased region" description="Basic and acidic residues" evidence="1">
    <location>
        <begin position="433"/>
        <end position="455"/>
    </location>
</feature>
<feature type="region of interest" description="Disordered" evidence="1">
    <location>
        <begin position="421"/>
        <end position="522"/>
    </location>
</feature>
<dbReference type="Proteomes" id="UP000291116">
    <property type="component" value="Unassembled WGS sequence"/>
</dbReference>
<proteinExistence type="predicted"/>
<organism evidence="3 4">
    <name type="scientific">Pseudo-nitzschia multistriata</name>
    <dbReference type="NCBI Taxonomy" id="183589"/>
    <lineage>
        <taxon>Eukaryota</taxon>
        <taxon>Sar</taxon>
        <taxon>Stramenopiles</taxon>
        <taxon>Ochrophyta</taxon>
        <taxon>Bacillariophyta</taxon>
        <taxon>Bacillariophyceae</taxon>
        <taxon>Bacillariophycidae</taxon>
        <taxon>Bacillariales</taxon>
        <taxon>Bacillariaceae</taxon>
        <taxon>Pseudo-nitzschia</taxon>
    </lineage>
</organism>
<dbReference type="OrthoDB" id="49609at2759"/>
<feature type="region of interest" description="Disordered" evidence="1">
    <location>
        <begin position="276"/>
        <end position="309"/>
    </location>
</feature>
<feature type="compositionally biased region" description="Basic and acidic residues" evidence="1">
    <location>
        <begin position="79"/>
        <end position="89"/>
    </location>
</feature>
<evidence type="ECO:0000256" key="1">
    <source>
        <dbReference type="SAM" id="MobiDB-lite"/>
    </source>
</evidence>
<gene>
    <name evidence="3" type="ORF">PSNMU_V1.4_AUG-EV-PASAV3_0007460</name>
</gene>
<feature type="compositionally biased region" description="Polar residues" evidence="1">
    <location>
        <begin position="299"/>
        <end position="308"/>
    </location>
</feature>
<feature type="compositionally biased region" description="Low complexity" evidence="1">
    <location>
        <begin position="488"/>
        <end position="500"/>
    </location>
</feature>
<feature type="compositionally biased region" description="Acidic residues" evidence="1">
    <location>
        <begin position="90"/>
        <end position="134"/>
    </location>
</feature>
<evidence type="ECO:0000313" key="4">
    <source>
        <dbReference type="Proteomes" id="UP000291116"/>
    </source>
</evidence>
<evidence type="ECO:0000313" key="3">
    <source>
        <dbReference type="EMBL" id="VEU34054.1"/>
    </source>
</evidence>
<reference evidence="3 4" key="1">
    <citation type="submission" date="2019-01" db="EMBL/GenBank/DDBJ databases">
        <authorList>
            <person name="Ferrante I. M."/>
        </authorList>
    </citation>
    <scope>NUCLEOTIDE SEQUENCE [LARGE SCALE GENOMIC DNA]</scope>
    <source>
        <strain evidence="3 4">B856</strain>
    </source>
</reference>
<keyword evidence="2" id="KW-0732">Signal</keyword>
<name>A0A448YW93_9STRA</name>
<evidence type="ECO:0000256" key="2">
    <source>
        <dbReference type="SAM" id="SignalP"/>
    </source>
</evidence>
<feature type="compositionally biased region" description="Basic residues" evidence="1">
    <location>
        <begin position="456"/>
        <end position="470"/>
    </location>
</feature>
<feature type="compositionally biased region" description="Basic and acidic residues" evidence="1">
    <location>
        <begin position="346"/>
        <end position="357"/>
    </location>
</feature>
<feature type="chain" id="PRO_5019578548" evidence="2">
    <location>
        <begin position="23"/>
        <end position="623"/>
    </location>
</feature>
<feature type="region of interest" description="Disordered" evidence="1">
    <location>
        <begin position="189"/>
        <end position="227"/>
    </location>
</feature>
<feature type="region of interest" description="Disordered" evidence="1">
    <location>
        <begin position="338"/>
        <end position="357"/>
    </location>
</feature>
<keyword evidence="4" id="KW-1185">Reference proteome</keyword>
<sequence length="623" mass="70661">MFFAKRWLPAVLAVDLVSRSLSLVGRTAAPGCIRAFPQPTQTTPLGASVLDLFRVLEEEEEEASKNKKNSRSKAGAALEMREPKPFRMEFEEEYGEDEEVFEMTDEDNEDEDSNEGYQENENENENDNDNDGNDEYVVSDAEALLACWSFLKRRKKIGQWNEHEERKAQKALSRNYFLTDEEVGEELLSEIMFDEDDDDEEDDDQTSRSDKETDNDEDATDSDVYGGDAFASMATVQDLLSASNPLDEDHGVVGDIDDYGVSTDLKFLSDLVANKASTEGSGTKTRGGRANDDIDLSHTEFTSFPTEPSETRLRRVDAMKKRWEDPSYREKWYQTRWGGDRKRKRESQSLRERTAIQRARELPSGFLGSDELASMTEEDIADAIRDRVESTRKRVANRKETIEGRRDTLEAQMKALLRAAAEEAEAGVGNDESELRGLSRDALFDTDPKELEEAKRKRSERAKKLYATRRKNQEARKNTERAEKEEASSLSSLPRSPSSLQKKTSPRGKGPYYPPKQRTPRDAFLRIENDLDRGAAPSEDDVRLVLVPGKMKNRKPLLGRILRDEFGLRGKCVPPIASEDSEEDDNFGDLEFVQRCTIERLGAFILCLLKKDKKSGKDNAIVT</sequence>
<feature type="compositionally biased region" description="Basic and acidic residues" evidence="1">
    <location>
        <begin position="289"/>
        <end position="298"/>
    </location>
</feature>